<protein>
    <submittedName>
        <fullName evidence="1">Uncharacterized protein</fullName>
    </submittedName>
</protein>
<accession>A0ABR0G898</accession>
<reference evidence="1 2" key="1">
    <citation type="journal article" date="2023" name="bioRxiv">
        <title>High-quality genome assemblies of four members of thePodospora anserinaspecies complex.</title>
        <authorList>
            <person name="Ament-Velasquez S.L."/>
            <person name="Vogan A.A."/>
            <person name="Wallerman O."/>
            <person name="Hartmann F."/>
            <person name="Gautier V."/>
            <person name="Silar P."/>
            <person name="Giraud T."/>
            <person name="Johannesson H."/>
        </authorList>
    </citation>
    <scope>NUCLEOTIDE SEQUENCE [LARGE SCALE GENOMIC DNA]</scope>
    <source>
        <strain evidence="1 2">CBS 415.72m</strain>
    </source>
</reference>
<organism evidence="1 2">
    <name type="scientific">Podospora pseudocomata</name>
    <dbReference type="NCBI Taxonomy" id="2093779"/>
    <lineage>
        <taxon>Eukaryota</taxon>
        <taxon>Fungi</taxon>
        <taxon>Dikarya</taxon>
        <taxon>Ascomycota</taxon>
        <taxon>Pezizomycotina</taxon>
        <taxon>Sordariomycetes</taxon>
        <taxon>Sordariomycetidae</taxon>
        <taxon>Sordariales</taxon>
        <taxon>Podosporaceae</taxon>
        <taxon>Podospora</taxon>
    </lineage>
</organism>
<dbReference type="EMBL" id="JAFFHA010000008">
    <property type="protein sequence ID" value="KAK4651946.1"/>
    <property type="molecule type" value="Genomic_DNA"/>
</dbReference>
<comment type="caution">
    <text evidence="1">The sequence shown here is derived from an EMBL/GenBank/DDBJ whole genome shotgun (WGS) entry which is preliminary data.</text>
</comment>
<evidence type="ECO:0000313" key="2">
    <source>
        <dbReference type="Proteomes" id="UP001323405"/>
    </source>
</evidence>
<dbReference type="Proteomes" id="UP001323405">
    <property type="component" value="Unassembled WGS sequence"/>
</dbReference>
<dbReference type="PANTHER" id="PTHR33099">
    <property type="entry name" value="FE2OG DIOXYGENASE DOMAIN-CONTAINING PROTEIN"/>
    <property type="match status" value="1"/>
</dbReference>
<evidence type="ECO:0000313" key="1">
    <source>
        <dbReference type="EMBL" id="KAK4651946.1"/>
    </source>
</evidence>
<name>A0ABR0G898_9PEZI</name>
<dbReference type="Gene3D" id="2.60.120.620">
    <property type="entry name" value="q2cbj1_9rhob like domain"/>
    <property type="match status" value="1"/>
</dbReference>
<keyword evidence="2" id="KW-1185">Reference proteome</keyword>
<dbReference type="PANTHER" id="PTHR33099:SF7">
    <property type="entry name" value="MYND-TYPE DOMAIN-CONTAINING PROTEIN"/>
    <property type="match status" value="1"/>
</dbReference>
<sequence>MARQLVFVASFHRTTDAPAPSESPLDEIKNGLCDALDRIKAAGSFAAFAKLTESSLYPISVRDVGHVALPLGEDSAQQLIEKARQAPYGKGTETFVDTSVRNTWELDAAQLELHPQWESTISAACKLVAQQLGITAPVRAELYKITEKIPGMFGALVICLPSEHQGGDLVVKQRDVTKTFKTSEVRPSMACWFSDGTHEVLPVTSGIRWGLTYNLGISPQVNRPSAAMRCTGTGWCSRCTACLAGLPGPEQR</sequence>
<dbReference type="GeneID" id="87912294"/>
<proteinExistence type="predicted"/>
<gene>
    <name evidence="1" type="ORF">QC762_606960</name>
</gene>
<dbReference type="RefSeq" id="XP_062740921.1">
    <property type="nucleotide sequence ID" value="XM_062892387.1"/>
</dbReference>